<reference evidence="1" key="1">
    <citation type="journal article" date="2015" name="Nature">
        <title>Complex archaea that bridge the gap between prokaryotes and eukaryotes.</title>
        <authorList>
            <person name="Spang A."/>
            <person name="Saw J.H."/>
            <person name="Jorgensen S.L."/>
            <person name="Zaremba-Niedzwiedzka K."/>
            <person name="Martijn J."/>
            <person name="Lind A.E."/>
            <person name="van Eijk R."/>
            <person name="Schleper C."/>
            <person name="Guy L."/>
            <person name="Ettema T.J."/>
        </authorList>
    </citation>
    <scope>NUCLEOTIDE SEQUENCE</scope>
</reference>
<proteinExistence type="predicted"/>
<protein>
    <submittedName>
        <fullName evidence="1">Uncharacterized protein</fullName>
    </submittedName>
</protein>
<accession>A0A0F9PDL2</accession>
<dbReference type="InterPro" id="IPR056209">
    <property type="entry name" value="SU10_adaptor"/>
</dbReference>
<name>A0A0F9PDL2_9ZZZZ</name>
<evidence type="ECO:0000313" key="1">
    <source>
        <dbReference type="EMBL" id="KKN22572.1"/>
    </source>
</evidence>
<dbReference type="Pfam" id="PF24175">
    <property type="entry name" value="SU10_adaptor"/>
    <property type="match status" value="1"/>
</dbReference>
<organism evidence="1">
    <name type="scientific">marine sediment metagenome</name>
    <dbReference type="NCBI Taxonomy" id="412755"/>
    <lineage>
        <taxon>unclassified sequences</taxon>
        <taxon>metagenomes</taxon>
        <taxon>ecological metagenomes</taxon>
    </lineage>
</organism>
<comment type="caution">
    <text evidence="1">The sequence shown here is derived from an EMBL/GenBank/DDBJ whole genome shotgun (WGS) entry which is preliminary data.</text>
</comment>
<dbReference type="EMBL" id="LAZR01003048">
    <property type="protein sequence ID" value="KKN22572.1"/>
    <property type="molecule type" value="Genomic_DNA"/>
</dbReference>
<sequence length="256" mass="28413">MSGESTLSITYGDLKELVGRNLGYGEDESQWDLSQKKDVDRVIDSGIRKFLYSGHAWTFLKPVATLATVASQEDYDLPGDFGGMDGPMTYGQSEGWTAIPMGGEGEIRQRRQANVGTARPTLVAVRPKAFEAKVGHRFELLLWPKPDAVYNLTYRYHVLLNKLTEAAPYPPGGMAHAETIRAAVRFAAAEEFMEDEVPQRQRAFQEQVAMSVIHDRASITPEHLGRYGDVVVGSAPRRSEIHGCQHYNVTVGGTQW</sequence>
<dbReference type="AlphaFoldDB" id="A0A0F9PDL2"/>
<gene>
    <name evidence="1" type="ORF">LCGC14_0913750</name>
</gene>